<keyword evidence="2" id="KW-0812">Transmembrane</keyword>
<keyword evidence="2" id="KW-0472">Membrane</keyword>
<feature type="transmembrane region" description="Helical" evidence="2">
    <location>
        <begin position="40"/>
        <end position="65"/>
    </location>
</feature>
<protein>
    <recommendedName>
        <fullName evidence="5">Flagellin</fullName>
    </recommendedName>
</protein>
<reference evidence="3" key="1">
    <citation type="submission" date="2022-09" db="EMBL/GenBank/DDBJ databases">
        <title>Actin cytoskeleton and complex cell architecture in an #Asgard archaeon.</title>
        <authorList>
            <person name="Ponce Toledo R.I."/>
            <person name="Schleper C."/>
            <person name="Rodrigues Oliveira T."/>
            <person name="Wollweber F."/>
            <person name="Xu J."/>
            <person name="Rittmann S."/>
            <person name="Klingl A."/>
            <person name="Pilhofer M."/>
        </authorList>
    </citation>
    <scope>NUCLEOTIDE SEQUENCE</scope>
    <source>
        <strain evidence="3">B-35</strain>
    </source>
</reference>
<feature type="compositionally biased region" description="Basic and acidic residues" evidence="1">
    <location>
        <begin position="12"/>
        <end position="21"/>
    </location>
</feature>
<dbReference type="Proteomes" id="UP001208689">
    <property type="component" value="Chromosome"/>
</dbReference>
<dbReference type="EMBL" id="CP104013">
    <property type="protein sequence ID" value="UYP44411.1"/>
    <property type="molecule type" value="Genomic_DNA"/>
</dbReference>
<accession>A0ABY6HLM1</accession>
<organism evidence="3 4">
    <name type="scientific">Candidatus Lokiarchaeum ossiferum</name>
    <dbReference type="NCBI Taxonomy" id="2951803"/>
    <lineage>
        <taxon>Archaea</taxon>
        <taxon>Promethearchaeati</taxon>
        <taxon>Promethearchaeota</taxon>
        <taxon>Promethearchaeia</taxon>
        <taxon>Promethearchaeales</taxon>
        <taxon>Promethearchaeaceae</taxon>
        <taxon>Candidatus Lokiarchaeum</taxon>
    </lineage>
</organism>
<dbReference type="Pfam" id="PF01917">
    <property type="entry name" value="Flagellin_arch-type"/>
    <property type="match status" value="1"/>
</dbReference>
<dbReference type="InterPro" id="IPR002774">
    <property type="entry name" value="Flagellin_arc-type"/>
</dbReference>
<proteinExistence type="predicted"/>
<sequence>MSSKLQSSSCDSRQEIRKINADKATNARIRRRRTKKGRKANEGMTAAIILIAFIITAAGVAFVILTMGSTLQQQLSATGQQALQQASSAMQNFIHTQK</sequence>
<gene>
    <name evidence="3" type="ORF">NEF87_000696</name>
</gene>
<evidence type="ECO:0000256" key="2">
    <source>
        <dbReference type="SAM" id="Phobius"/>
    </source>
</evidence>
<evidence type="ECO:0000256" key="1">
    <source>
        <dbReference type="SAM" id="MobiDB-lite"/>
    </source>
</evidence>
<keyword evidence="2" id="KW-1133">Transmembrane helix</keyword>
<evidence type="ECO:0000313" key="4">
    <source>
        <dbReference type="Proteomes" id="UP001208689"/>
    </source>
</evidence>
<keyword evidence="4" id="KW-1185">Reference proteome</keyword>
<evidence type="ECO:0000313" key="3">
    <source>
        <dbReference type="EMBL" id="UYP44411.1"/>
    </source>
</evidence>
<feature type="compositionally biased region" description="Polar residues" evidence="1">
    <location>
        <begin position="1"/>
        <end position="11"/>
    </location>
</feature>
<evidence type="ECO:0008006" key="5">
    <source>
        <dbReference type="Google" id="ProtNLM"/>
    </source>
</evidence>
<feature type="compositionally biased region" description="Basic residues" evidence="1">
    <location>
        <begin position="28"/>
        <end position="38"/>
    </location>
</feature>
<name>A0ABY6HLM1_9ARCH</name>
<feature type="region of interest" description="Disordered" evidence="1">
    <location>
        <begin position="1"/>
        <end position="40"/>
    </location>
</feature>